<dbReference type="FunFam" id="3.40.50.300:FF:000287">
    <property type="entry name" value="Multidrug ABC transporter ATP-binding protein"/>
    <property type="match status" value="1"/>
</dbReference>
<dbReference type="PANTHER" id="PTHR43394">
    <property type="entry name" value="ATP-DEPENDENT PERMEASE MDL1, MITOCHONDRIAL"/>
    <property type="match status" value="1"/>
</dbReference>
<keyword evidence="2" id="KW-0813">Transport</keyword>
<feature type="domain" description="ABC transporter" evidence="9">
    <location>
        <begin position="351"/>
        <end position="586"/>
    </location>
</feature>
<dbReference type="GO" id="GO:0005886">
    <property type="term" value="C:plasma membrane"/>
    <property type="evidence" value="ECO:0007669"/>
    <property type="project" value="UniProtKB-SubCell"/>
</dbReference>
<keyword evidence="6 8" id="KW-1133">Transmembrane helix</keyword>
<dbReference type="PROSITE" id="PS50929">
    <property type="entry name" value="ABC_TM1F"/>
    <property type="match status" value="1"/>
</dbReference>
<keyword evidence="12" id="KW-1185">Reference proteome</keyword>
<keyword evidence="3 8" id="KW-0812">Transmembrane</keyword>
<comment type="subcellular location">
    <subcellularLocation>
        <location evidence="1">Cell membrane</location>
        <topology evidence="1">Multi-pass membrane protein</topology>
    </subcellularLocation>
</comment>
<dbReference type="PANTHER" id="PTHR43394:SF1">
    <property type="entry name" value="ATP-BINDING CASSETTE SUB-FAMILY B MEMBER 10, MITOCHONDRIAL"/>
    <property type="match status" value="1"/>
</dbReference>
<evidence type="ECO:0000256" key="1">
    <source>
        <dbReference type="ARBA" id="ARBA00004651"/>
    </source>
</evidence>
<evidence type="ECO:0000256" key="7">
    <source>
        <dbReference type="ARBA" id="ARBA00023136"/>
    </source>
</evidence>
<dbReference type="SUPFAM" id="SSF90123">
    <property type="entry name" value="ABC transporter transmembrane region"/>
    <property type="match status" value="1"/>
</dbReference>
<evidence type="ECO:0000256" key="6">
    <source>
        <dbReference type="ARBA" id="ARBA00022989"/>
    </source>
</evidence>
<dbReference type="PROSITE" id="PS50893">
    <property type="entry name" value="ABC_TRANSPORTER_2"/>
    <property type="match status" value="1"/>
</dbReference>
<proteinExistence type="predicted"/>
<dbReference type="GO" id="GO:0015421">
    <property type="term" value="F:ABC-type oligopeptide transporter activity"/>
    <property type="evidence" value="ECO:0007669"/>
    <property type="project" value="TreeGrafter"/>
</dbReference>
<dbReference type="InterPro" id="IPR017871">
    <property type="entry name" value="ABC_transporter-like_CS"/>
</dbReference>
<feature type="transmembrane region" description="Helical" evidence="8">
    <location>
        <begin position="71"/>
        <end position="90"/>
    </location>
</feature>
<feature type="domain" description="ABC transmembrane type-1" evidence="10">
    <location>
        <begin position="39"/>
        <end position="317"/>
    </location>
</feature>
<dbReference type="Gene3D" id="3.40.50.300">
    <property type="entry name" value="P-loop containing nucleotide triphosphate hydrolases"/>
    <property type="match status" value="1"/>
</dbReference>
<protein>
    <submittedName>
        <fullName evidence="11">Putative ABC transporter ATP-binding protein</fullName>
    </submittedName>
</protein>
<accession>A0A1S8T7I6</accession>
<comment type="caution">
    <text evidence="11">The sequence shown here is derived from an EMBL/GenBank/DDBJ whole genome shotgun (WGS) entry which is preliminary data.</text>
</comment>
<dbReference type="InterPro" id="IPR039421">
    <property type="entry name" value="Type_1_exporter"/>
</dbReference>
<keyword evidence="4" id="KW-0547">Nucleotide-binding</keyword>
<sequence>MARNKYDVDEELGTPFSLKYCKRLLRYVIPYKKEMISTLVIMLISSISSLLGPYLVKIAMDINIPNKDIKGLIVVCILFFITIVISAICMKYRIKTMTYVGQEVVKNIRTDLFKHLQKLSFSYYDSRPHGKILVRVVNYVNSLSDLLSNGLINLLTDLFSIIVIIGFMIFISPKLTLVCMIGMPILAIIVALLAKVQRRTTQAFSNKQSNLNAYIQESISGMKVTQAFAREKANAEKFRTVSDENRSTWMNAVKYQLMLWPAIENTSVFTVSLVYLIGVKSIEESITIGTLIAFVGYIWRFWNPIVNISNFYNTLIMAMAYLERIFETLDEPVNIANLPQAYEIPQIEGHVEFKNVLFKYEDEDREILKNISFSVSAGETIALVGPTGAGKTTIINLLSRFYDVTSGEVLVDDNNIRNVTLDSLRKQMGVMLQDTFIFSGTILDNIRYGKLDATEEEVIKAAKAVKAHDFIVNLKDGYNTEVNERGSRLSVGQRQLISFARALLADPKILILDEATSSIDTKTEQALQEGLDRLLKGRTSFVIAHRLSTIKNATRIMVINDGQIIEQGSHDELIGLKGEYHELYTSQYKMIKAV</sequence>
<dbReference type="RefSeq" id="WP_077849286.1">
    <property type="nucleotide sequence ID" value="NZ_LZZM01000210.1"/>
</dbReference>
<evidence type="ECO:0000256" key="5">
    <source>
        <dbReference type="ARBA" id="ARBA00022840"/>
    </source>
</evidence>
<dbReference type="InterPro" id="IPR003439">
    <property type="entry name" value="ABC_transporter-like_ATP-bd"/>
</dbReference>
<dbReference type="PROSITE" id="PS00211">
    <property type="entry name" value="ABC_TRANSPORTER_1"/>
    <property type="match status" value="1"/>
</dbReference>
<dbReference type="AlphaFoldDB" id="A0A1S8T7I6"/>
<dbReference type="InterPro" id="IPR027417">
    <property type="entry name" value="P-loop_NTPase"/>
</dbReference>
<name>A0A1S8T7I6_9CLOT</name>
<evidence type="ECO:0000259" key="9">
    <source>
        <dbReference type="PROSITE" id="PS50893"/>
    </source>
</evidence>
<dbReference type="SMART" id="SM00382">
    <property type="entry name" value="AAA"/>
    <property type="match status" value="1"/>
</dbReference>
<keyword evidence="5 11" id="KW-0067">ATP-binding</keyword>
<dbReference type="InterPro" id="IPR003593">
    <property type="entry name" value="AAA+_ATPase"/>
</dbReference>
<dbReference type="InterPro" id="IPR036640">
    <property type="entry name" value="ABC1_TM_sf"/>
</dbReference>
<feature type="transmembrane region" description="Helical" evidence="8">
    <location>
        <begin position="36"/>
        <end position="56"/>
    </location>
</feature>
<keyword evidence="7 8" id="KW-0472">Membrane</keyword>
<evidence type="ECO:0000256" key="4">
    <source>
        <dbReference type="ARBA" id="ARBA00022741"/>
    </source>
</evidence>
<feature type="transmembrane region" description="Helical" evidence="8">
    <location>
        <begin position="151"/>
        <end position="169"/>
    </location>
</feature>
<feature type="transmembrane region" description="Helical" evidence="8">
    <location>
        <begin position="175"/>
        <end position="194"/>
    </location>
</feature>
<dbReference type="GO" id="GO:0016887">
    <property type="term" value="F:ATP hydrolysis activity"/>
    <property type="evidence" value="ECO:0007669"/>
    <property type="project" value="InterPro"/>
</dbReference>
<dbReference type="EMBL" id="LZZM01000210">
    <property type="protein sequence ID" value="OOM73760.1"/>
    <property type="molecule type" value="Genomic_DNA"/>
</dbReference>
<evidence type="ECO:0000256" key="2">
    <source>
        <dbReference type="ARBA" id="ARBA00022448"/>
    </source>
</evidence>
<feature type="transmembrane region" description="Helical" evidence="8">
    <location>
        <begin position="257"/>
        <end position="279"/>
    </location>
</feature>
<feature type="transmembrane region" description="Helical" evidence="8">
    <location>
        <begin position="285"/>
        <end position="302"/>
    </location>
</feature>
<dbReference type="SUPFAM" id="SSF52540">
    <property type="entry name" value="P-loop containing nucleoside triphosphate hydrolases"/>
    <property type="match status" value="1"/>
</dbReference>
<evidence type="ECO:0000256" key="8">
    <source>
        <dbReference type="SAM" id="Phobius"/>
    </source>
</evidence>
<organism evidence="11 12">
    <name type="scientific">Clostridium puniceum</name>
    <dbReference type="NCBI Taxonomy" id="29367"/>
    <lineage>
        <taxon>Bacteria</taxon>
        <taxon>Bacillati</taxon>
        <taxon>Bacillota</taxon>
        <taxon>Clostridia</taxon>
        <taxon>Eubacteriales</taxon>
        <taxon>Clostridiaceae</taxon>
        <taxon>Clostridium</taxon>
    </lineage>
</organism>
<reference evidence="11 12" key="1">
    <citation type="submission" date="2016-05" db="EMBL/GenBank/DDBJ databases">
        <title>Microbial solvent formation.</title>
        <authorList>
            <person name="Poehlein A."/>
            <person name="Montoya Solano J.D."/>
            <person name="Flitsch S."/>
            <person name="Krabben P."/>
            <person name="Duerre P."/>
            <person name="Daniel R."/>
        </authorList>
    </citation>
    <scope>NUCLEOTIDE SEQUENCE [LARGE SCALE GENOMIC DNA]</scope>
    <source>
        <strain evidence="11 12">DSM 2619</strain>
    </source>
</reference>
<dbReference type="CDD" id="cd18545">
    <property type="entry name" value="ABC_6TM_YknV_like"/>
    <property type="match status" value="1"/>
</dbReference>
<dbReference type="Pfam" id="PF00005">
    <property type="entry name" value="ABC_tran"/>
    <property type="match status" value="1"/>
</dbReference>
<evidence type="ECO:0000313" key="12">
    <source>
        <dbReference type="Proteomes" id="UP000190890"/>
    </source>
</evidence>
<evidence type="ECO:0000256" key="3">
    <source>
        <dbReference type="ARBA" id="ARBA00022692"/>
    </source>
</evidence>
<dbReference type="Proteomes" id="UP000190890">
    <property type="component" value="Unassembled WGS sequence"/>
</dbReference>
<dbReference type="OrthoDB" id="9762778at2"/>
<dbReference type="Gene3D" id="1.20.1560.10">
    <property type="entry name" value="ABC transporter type 1, transmembrane domain"/>
    <property type="match status" value="1"/>
</dbReference>
<gene>
    <name evidence="11" type="ORF">CLPUN_43400</name>
</gene>
<dbReference type="GO" id="GO:0005524">
    <property type="term" value="F:ATP binding"/>
    <property type="evidence" value="ECO:0007669"/>
    <property type="project" value="UniProtKB-KW"/>
</dbReference>
<dbReference type="Pfam" id="PF00664">
    <property type="entry name" value="ABC_membrane"/>
    <property type="match status" value="1"/>
</dbReference>
<dbReference type="InterPro" id="IPR011527">
    <property type="entry name" value="ABC1_TM_dom"/>
</dbReference>
<dbReference type="STRING" id="29367.CLPUN_43400"/>
<evidence type="ECO:0000313" key="11">
    <source>
        <dbReference type="EMBL" id="OOM73760.1"/>
    </source>
</evidence>
<evidence type="ECO:0000259" key="10">
    <source>
        <dbReference type="PROSITE" id="PS50929"/>
    </source>
</evidence>